<accession>A0A2N9KGM8</accession>
<keyword evidence="2" id="KW-1133">Transmembrane helix</keyword>
<dbReference type="RefSeq" id="WP_105299899.1">
    <property type="nucleotide sequence ID" value="NZ_OKQR01000007.1"/>
</dbReference>
<keyword evidence="1" id="KW-0175">Coiled coil</keyword>
<evidence type="ECO:0000256" key="1">
    <source>
        <dbReference type="SAM" id="Coils"/>
    </source>
</evidence>
<reference evidence="4 5" key="2">
    <citation type="submission" date="2018-02" db="EMBL/GenBank/DDBJ databases">
        <authorList>
            <person name="Cohen D.B."/>
            <person name="Kent A.D."/>
        </authorList>
    </citation>
    <scope>NUCLEOTIDE SEQUENCE [LARGE SCALE GENOMIC DNA]</scope>
    <source>
        <strain evidence="4 5">CECT 9216</strain>
    </source>
</reference>
<keyword evidence="6" id="KW-1185">Reference proteome</keyword>
<keyword evidence="2" id="KW-0812">Transmembrane</keyword>
<dbReference type="EMBL" id="OKQR01000007">
    <property type="protein sequence ID" value="SPD95086.1"/>
    <property type="molecule type" value="Genomic_DNA"/>
</dbReference>
<gene>
    <name evidence="3" type="ORF">LES8486_02052</name>
    <name evidence="4" type="ORF">LES9216_02072</name>
</gene>
<dbReference type="Proteomes" id="UP000239237">
    <property type="component" value="Unassembled WGS sequence"/>
</dbReference>
<organism evidence="4 5">
    <name type="scientific">Leuconostoc suionicum</name>
    <dbReference type="NCBI Taxonomy" id="1511761"/>
    <lineage>
        <taxon>Bacteria</taxon>
        <taxon>Bacillati</taxon>
        <taxon>Bacillota</taxon>
        <taxon>Bacilli</taxon>
        <taxon>Lactobacillales</taxon>
        <taxon>Lactobacillaceae</taxon>
        <taxon>Leuconostoc</taxon>
    </lineage>
</organism>
<sequence>MTRKTEIGYYALLVVLVLGSLRFSQLMWQQQQTLSNLQKQAKQLKHKQAIAKTSHQKVKQVVAKSTITKASETSQQFFNLAYNWSSGSDYKKRITKIKQAKLVTSQVLANDYLFPEVGGTADYIDNNGLKSSVEQVAYYPKTTNDDQTSGVVGVAVNAKHDSDVGNGETRYYYFNIDYQTSDNQITSLDYVGRLAVNQSTDFNTFNPYE</sequence>
<name>A0A2N9KGM8_9LACO</name>
<keyword evidence="2" id="KW-0472">Membrane</keyword>
<dbReference type="Proteomes" id="UP000237923">
    <property type="component" value="Unassembled WGS sequence"/>
</dbReference>
<protein>
    <submittedName>
        <fullName evidence="4">Uncharacterized protein</fullName>
    </submittedName>
</protein>
<feature type="transmembrane region" description="Helical" evidence="2">
    <location>
        <begin position="7"/>
        <end position="28"/>
    </location>
</feature>
<evidence type="ECO:0000256" key="2">
    <source>
        <dbReference type="SAM" id="Phobius"/>
    </source>
</evidence>
<dbReference type="AlphaFoldDB" id="A0A2N9KGM8"/>
<evidence type="ECO:0000313" key="3">
    <source>
        <dbReference type="EMBL" id="SPD95086.1"/>
    </source>
</evidence>
<evidence type="ECO:0000313" key="4">
    <source>
        <dbReference type="EMBL" id="SPE09874.1"/>
    </source>
</evidence>
<feature type="coiled-coil region" evidence="1">
    <location>
        <begin position="27"/>
        <end position="54"/>
    </location>
</feature>
<evidence type="ECO:0000313" key="6">
    <source>
        <dbReference type="Proteomes" id="UP000239237"/>
    </source>
</evidence>
<reference evidence="3 6" key="1">
    <citation type="submission" date="2018-02" db="EMBL/GenBank/DDBJ databases">
        <authorList>
            <person name="Rodrigo-Torres L."/>
            <person name="Arahal R. D."/>
            <person name="Lucena T."/>
        </authorList>
    </citation>
    <scope>NUCLEOTIDE SEQUENCE [LARGE SCALE GENOMIC DNA]</scope>
    <source>
        <strain evidence="3 6">CECT 8486</strain>
    </source>
</reference>
<evidence type="ECO:0000313" key="5">
    <source>
        <dbReference type="Proteomes" id="UP000237923"/>
    </source>
</evidence>
<dbReference type="EMBL" id="OKQU01000006">
    <property type="protein sequence ID" value="SPE09874.1"/>
    <property type="molecule type" value="Genomic_DNA"/>
</dbReference>
<proteinExistence type="predicted"/>